<name>B4VMY2_9CYAN</name>
<evidence type="ECO:0000313" key="4">
    <source>
        <dbReference type="EMBL" id="EDX76729.1"/>
    </source>
</evidence>
<keyword evidence="2" id="KW-1133">Transmembrane helix</keyword>
<evidence type="ECO:0000256" key="2">
    <source>
        <dbReference type="SAM" id="Phobius"/>
    </source>
</evidence>
<dbReference type="PROSITE" id="PS50005">
    <property type="entry name" value="TPR"/>
    <property type="match status" value="1"/>
</dbReference>
<dbReference type="eggNOG" id="COG0457">
    <property type="taxonomic scope" value="Bacteria"/>
</dbReference>
<dbReference type="AlphaFoldDB" id="B4VMY2"/>
<dbReference type="InterPro" id="IPR024983">
    <property type="entry name" value="CHAT_dom"/>
</dbReference>
<dbReference type="Proteomes" id="UP000003835">
    <property type="component" value="Unassembled WGS sequence"/>
</dbReference>
<keyword evidence="1" id="KW-0802">TPR repeat</keyword>
<dbReference type="PANTHER" id="PTHR10098:SF112">
    <property type="entry name" value="SLR0380 PROTEIN"/>
    <property type="match status" value="1"/>
</dbReference>
<keyword evidence="5" id="KW-1185">Reference proteome</keyword>
<reference evidence="4 5" key="1">
    <citation type="submission" date="2008-07" db="EMBL/GenBank/DDBJ databases">
        <authorList>
            <person name="Tandeau de Marsac N."/>
            <person name="Ferriera S."/>
            <person name="Johnson J."/>
            <person name="Kravitz S."/>
            <person name="Beeson K."/>
            <person name="Sutton G."/>
            <person name="Rogers Y.-H."/>
            <person name="Friedman R."/>
            <person name="Frazier M."/>
            <person name="Venter J.C."/>
        </authorList>
    </citation>
    <scope>NUCLEOTIDE SEQUENCE [LARGE SCALE GENOMIC DNA]</scope>
    <source>
        <strain evidence="4 5">PCC 7420</strain>
    </source>
</reference>
<dbReference type="Pfam" id="PF13424">
    <property type="entry name" value="TPR_12"/>
    <property type="match status" value="2"/>
</dbReference>
<dbReference type="InterPro" id="IPR011990">
    <property type="entry name" value="TPR-like_helical_dom_sf"/>
</dbReference>
<evidence type="ECO:0000256" key="1">
    <source>
        <dbReference type="PROSITE-ProRule" id="PRU00339"/>
    </source>
</evidence>
<evidence type="ECO:0000259" key="3">
    <source>
        <dbReference type="Pfam" id="PF12770"/>
    </source>
</evidence>
<dbReference type="SUPFAM" id="SSF48452">
    <property type="entry name" value="TPR-like"/>
    <property type="match status" value="3"/>
</dbReference>
<dbReference type="Pfam" id="PF13176">
    <property type="entry name" value="TPR_7"/>
    <property type="match status" value="1"/>
</dbReference>
<protein>
    <submittedName>
        <fullName evidence="4">Tetratricopeptide repeat domain protein</fullName>
    </submittedName>
</protein>
<accession>B4VMY2</accession>
<evidence type="ECO:0000313" key="5">
    <source>
        <dbReference type="Proteomes" id="UP000003835"/>
    </source>
</evidence>
<dbReference type="InterPro" id="IPR019734">
    <property type="entry name" value="TPR_rpt"/>
</dbReference>
<dbReference type="RefSeq" id="WP_006099687.1">
    <property type="nucleotide sequence ID" value="NZ_DS989845.1"/>
</dbReference>
<feature type="domain" description="CHAT" evidence="3">
    <location>
        <begin position="635"/>
        <end position="904"/>
    </location>
</feature>
<organism evidence="4 5">
    <name type="scientific">Coleofasciculus chthonoplastes PCC 7420</name>
    <dbReference type="NCBI Taxonomy" id="118168"/>
    <lineage>
        <taxon>Bacteria</taxon>
        <taxon>Bacillati</taxon>
        <taxon>Cyanobacteriota</taxon>
        <taxon>Cyanophyceae</taxon>
        <taxon>Coleofasciculales</taxon>
        <taxon>Coleofasciculaceae</taxon>
        <taxon>Coleofasciculus</taxon>
    </lineage>
</organism>
<proteinExistence type="predicted"/>
<sequence length="906" mass="99955">MRYSPKVKPLQQDEAWVMFPILRQLIKRQISRIYVFLAVLTFCVTTLTHLLATQATLPPTAQPSISPQTLVQQGKTHYDAGQYTDAINLLQQAADAFQSQGDRLRQAMTLTNLALAYQQLGQWQDAQDTITTSLQLLDNAQTPDTWTLQGAAFNVQGQLYLAQGNLEAALDSFTTAVNSYTQTEDEVGLLHSQINQAQALQLAGMYRRALDSLQQIEPRLQQQPDSALKAIGLRRLGNVLRLVGTMDDAKKRLTQSLQVAQVIQSPEQISAAFLGLGNTARSQGQIEAALNYYQQAADPVSGDSSTRIQAQLNQLSLIVATPSLSADPAFIQSLQNQISQLPASRTAIEARINLAGSLMTLQSQDYAKTSDIAQSLAVAVEQAKQLEDNRSQSLALGQLGAIYEQTQQWKEAQALTEQALVIAQSINAPDIAYNWQWQLGRLLKAQGKRDGAIAAYNAAVNSLESLRRDLVSINSQVQFSFRDRVEPIYRELVRLLLSSPTDNPDQNDLAQARDVIESLQQAELVNFFREDCLNANRIVIDEVDQNAAVIYPIVLGDRLDVVVSLPDAPLRHFGTRLQGKDSNLFSQLRTAISPLSVEPNRGQLITIPESLQNIFRAQIVLMGGNPRATSEEYLPLAQQLYDWLIRPIESDLAASGTKTLVFVLDSPLLNLPMAVLHDGNQFLIEKYAIAYTPGLQLLDPKPLTRGDISAFTGGLSESRQGLPALPFVETELQQIKAQVSGQLLLNQDFTTTAIEQAIDSVPFPVVHLATHGQFSSKLEDTFILTWDNRLNINQLNTLLQTRAGGDRQPIELLVLSACQTATGDKRAALGLAGVAVRAGARSTLATLWFVNDAATADLMIRFYQELTDKTLTKAEALRRVQVSLLKEKKYQNPVYWAPFVLVGNWL</sequence>
<keyword evidence="2" id="KW-0472">Membrane</keyword>
<dbReference type="STRING" id="118168.MC7420_1732"/>
<dbReference type="Gene3D" id="1.25.40.10">
    <property type="entry name" value="Tetratricopeptide repeat domain"/>
    <property type="match status" value="3"/>
</dbReference>
<feature type="repeat" description="TPR" evidence="1">
    <location>
        <begin position="150"/>
        <end position="183"/>
    </location>
</feature>
<keyword evidence="2" id="KW-0812">Transmembrane</keyword>
<dbReference type="SMART" id="SM00028">
    <property type="entry name" value="TPR"/>
    <property type="match status" value="7"/>
</dbReference>
<dbReference type="Pfam" id="PF12770">
    <property type="entry name" value="CHAT"/>
    <property type="match status" value="1"/>
</dbReference>
<feature type="transmembrane region" description="Helical" evidence="2">
    <location>
        <begin position="33"/>
        <end position="52"/>
    </location>
</feature>
<dbReference type="EMBL" id="DS989845">
    <property type="protein sequence ID" value="EDX76729.1"/>
    <property type="molecule type" value="Genomic_DNA"/>
</dbReference>
<gene>
    <name evidence="4" type="ORF">MC7420_1732</name>
</gene>
<dbReference type="PANTHER" id="PTHR10098">
    <property type="entry name" value="RAPSYN-RELATED"/>
    <property type="match status" value="1"/>
</dbReference>
<dbReference type="eggNOG" id="COG4995">
    <property type="taxonomic scope" value="Bacteria"/>
</dbReference>
<dbReference type="HOGENOM" id="CLU_002404_0_0_3"/>